<dbReference type="OrthoDB" id="5872222at2759"/>
<dbReference type="Proteomes" id="UP000024635">
    <property type="component" value="Unassembled WGS sequence"/>
</dbReference>
<sequence>MVYRLFRAMSTRNSSILLRAFKTYVRPLVEYGTTIFNPHKSGVIAKLETVQNSFTRKLMTRVLGFLYDGIPRSDVRNRNLGLRPLAYRRRMFDLIMFYKILHGHVGLRSNKLFGLRASNTRGGSLKVVIPRAKSNVRHYFFVNRAGSVFQKLSKKQPIPSQLSLFKRMLVRNL</sequence>
<evidence type="ECO:0000313" key="1">
    <source>
        <dbReference type="EMBL" id="EYC45182.1"/>
    </source>
</evidence>
<evidence type="ECO:0000313" key="2">
    <source>
        <dbReference type="Proteomes" id="UP000024635"/>
    </source>
</evidence>
<gene>
    <name evidence="1" type="primary">Acey_s0436.g1433</name>
    <name evidence="1" type="ORF">Y032_0436g1433</name>
</gene>
<protein>
    <recommendedName>
        <fullName evidence="3">Reverse transcriptase domain-containing protein</fullName>
    </recommendedName>
</protein>
<organism evidence="1 2">
    <name type="scientific">Ancylostoma ceylanicum</name>
    <dbReference type="NCBI Taxonomy" id="53326"/>
    <lineage>
        <taxon>Eukaryota</taxon>
        <taxon>Metazoa</taxon>
        <taxon>Ecdysozoa</taxon>
        <taxon>Nematoda</taxon>
        <taxon>Chromadorea</taxon>
        <taxon>Rhabditida</taxon>
        <taxon>Rhabditina</taxon>
        <taxon>Rhabditomorpha</taxon>
        <taxon>Strongyloidea</taxon>
        <taxon>Ancylostomatidae</taxon>
        <taxon>Ancylostomatinae</taxon>
        <taxon>Ancylostoma</taxon>
    </lineage>
</organism>
<keyword evidence="2" id="KW-1185">Reference proteome</keyword>
<dbReference type="STRING" id="53326.A0A016X0Z2"/>
<proteinExistence type="predicted"/>
<dbReference type="AlphaFoldDB" id="A0A016X0Z2"/>
<reference evidence="2" key="1">
    <citation type="journal article" date="2015" name="Nat. Genet.">
        <title>The genome and transcriptome of the zoonotic hookworm Ancylostoma ceylanicum identify infection-specific gene families.</title>
        <authorList>
            <person name="Schwarz E.M."/>
            <person name="Hu Y."/>
            <person name="Antoshechkin I."/>
            <person name="Miller M.M."/>
            <person name="Sternberg P.W."/>
            <person name="Aroian R.V."/>
        </authorList>
    </citation>
    <scope>NUCLEOTIDE SEQUENCE</scope>
    <source>
        <strain evidence="2">HY135</strain>
    </source>
</reference>
<accession>A0A016X0Z2</accession>
<dbReference type="EMBL" id="JARK01000036">
    <property type="protein sequence ID" value="EYC45182.1"/>
    <property type="molecule type" value="Genomic_DNA"/>
</dbReference>
<name>A0A016X0Z2_9BILA</name>
<dbReference type="PRINTS" id="PR01345">
    <property type="entry name" value="CERVTRCPTASE"/>
</dbReference>
<evidence type="ECO:0008006" key="3">
    <source>
        <dbReference type="Google" id="ProtNLM"/>
    </source>
</evidence>
<comment type="caution">
    <text evidence="1">The sequence shown here is derived from an EMBL/GenBank/DDBJ whole genome shotgun (WGS) entry which is preliminary data.</text>
</comment>